<evidence type="ECO:0000313" key="2">
    <source>
        <dbReference type="EMBL" id="PHK98413.1"/>
    </source>
</evidence>
<comment type="caution">
    <text evidence="2">The sequence shown here is derived from an EMBL/GenBank/DDBJ whole genome shotgun (WGS) entry which is preliminary data.</text>
</comment>
<dbReference type="Proteomes" id="UP000226437">
    <property type="component" value="Unassembled WGS sequence"/>
</dbReference>
<name>A0A2G0CEL2_9BACT</name>
<evidence type="ECO:0000313" key="3">
    <source>
        <dbReference type="Proteomes" id="UP000226437"/>
    </source>
</evidence>
<protein>
    <submittedName>
        <fullName evidence="2">Uncharacterized protein</fullName>
    </submittedName>
</protein>
<dbReference type="AlphaFoldDB" id="A0A2G0CEL2"/>
<sequence length="85" mass="10162">MTHPLPHFAPAENEGFDPERDLRESVSTRVHALWQTKRQLRAVMERRKLPNTYETWRRIKLVYDPAAKRQQYILDYGTAKELLLL</sequence>
<reference evidence="2 3" key="1">
    <citation type="submission" date="2017-10" db="EMBL/GenBank/DDBJ databases">
        <title>The draft genome sequence of Lewinella marina KCTC 32374.</title>
        <authorList>
            <person name="Wang K."/>
        </authorList>
    </citation>
    <scope>NUCLEOTIDE SEQUENCE [LARGE SCALE GENOMIC DNA]</scope>
    <source>
        <strain evidence="2 3">MKG-38</strain>
    </source>
</reference>
<dbReference type="RefSeq" id="WP_099106799.1">
    <property type="nucleotide sequence ID" value="NZ_JAATJF010000004.1"/>
</dbReference>
<dbReference type="EMBL" id="PDLO01000004">
    <property type="protein sequence ID" value="PHK98413.1"/>
    <property type="molecule type" value="Genomic_DNA"/>
</dbReference>
<keyword evidence="3" id="KW-1185">Reference proteome</keyword>
<gene>
    <name evidence="2" type="ORF">CGL56_12020</name>
</gene>
<organism evidence="2 3">
    <name type="scientific">Neolewinella marina</name>
    <dbReference type="NCBI Taxonomy" id="438751"/>
    <lineage>
        <taxon>Bacteria</taxon>
        <taxon>Pseudomonadati</taxon>
        <taxon>Bacteroidota</taxon>
        <taxon>Saprospiria</taxon>
        <taxon>Saprospirales</taxon>
        <taxon>Lewinellaceae</taxon>
        <taxon>Neolewinella</taxon>
    </lineage>
</organism>
<feature type="region of interest" description="Disordered" evidence="1">
    <location>
        <begin position="1"/>
        <end position="21"/>
    </location>
</feature>
<accession>A0A2G0CEL2</accession>
<proteinExistence type="predicted"/>
<evidence type="ECO:0000256" key="1">
    <source>
        <dbReference type="SAM" id="MobiDB-lite"/>
    </source>
</evidence>